<evidence type="ECO:0000256" key="6">
    <source>
        <dbReference type="ARBA" id="ARBA00023136"/>
    </source>
</evidence>
<dbReference type="Proteomes" id="UP000293638">
    <property type="component" value="Unassembled WGS sequence"/>
</dbReference>
<feature type="transmembrane region" description="Helical" evidence="8">
    <location>
        <begin position="519"/>
        <end position="538"/>
    </location>
</feature>
<feature type="region of interest" description="Disordered" evidence="7">
    <location>
        <begin position="713"/>
        <end position="732"/>
    </location>
</feature>
<feature type="transmembrane region" description="Helical" evidence="8">
    <location>
        <begin position="657"/>
        <end position="675"/>
    </location>
</feature>
<evidence type="ECO:0000313" key="11">
    <source>
        <dbReference type="Proteomes" id="UP000293638"/>
    </source>
</evidence>
<dbReference type="PANTHER" id="PTHR33406">
    <property type="entry name" value="MEMBRANE PROTEIN MJ1562-RELATED"/>
    <property type="match status" value="1"/>
</dbReference>
<keyword evidence="4 8" id="KW-0812">Transmembrane</keyword>
<feature type="transmembrane region" description="Helical" evidence="8">
    <location>
        <begin position="268"/>
        <end position="290"/>
    </location>
</feature>
<evidence type="ECO:0000256" key="1">
    <source>
        <dbReference type="ARBA" id="ARBA00004651"/>
    </source>
</evidence>
<accession>A0A4Q7NV82</accession>
<organism evidence="10 11">
    <name type="scientific">Motilibacter rhizosphaerae</name>
    <dbReference type="NCBI Taxonomy" id="598652"/>
    <lineage>
        <taxon>Bacteria</taxon>
        <taxon>Bacillati</taxon>
        <taxon>Actinomycetota</taxon>
        <taxon>Actinomycetes</taxon>
        <taxon>Motilibacterales</taxon>
        <taxon>Motilibacteraceae</taxon>
        <taxon>Motilibacter</taxon>
    </lineage>
</organism>
<feature type="transmembrane region" description="Helical" evidence="8">
    <location>
        <begin position="162"/>
        <end position="184"/>
    </location>
</feature>
<comment type="subcellular location">
    <subcellularLocation>
        <location evidence="1">Cell membrane</location>
        <topology evidence="1">Multi-pass membrane protein</topology>
    </subcellularLocation>
</comment>
<dbReference type="PANTHER" id="PTHR33406:SF11">
    <property type="entry name" value="MEMBRANE PROTEIN SCO6666-RELATED"/>
    <property type="match status" value="1"/>
</dbReference>
<feature type="transmembrane region" description="Helical" evidence="8">
    <location>
        <begin position="586"/>
        <end position="607"/>
    </location>
</feature>
<dbReference type="PROSITE" id="PS50156">
    <property type="entry name" value="SSD"/>
    <property type="match status" value="1"/>
</dbReference>
<feature type="domain" description="SSD" evidence="9">
    <location>
        <begin position="195"/>
        <end position="319"/>
    </location>
</feature>
<comment type="similarity">
    <text evidence="2">Belongs to the resistance-nodulation-cell division (RND) (TC 2.A.6) family. MmpL subfamily.</text>
</comment>
<evidence type="ECO:0000256" key="2">
    <source>
        <dbReference type="ARBA" id="ARBA00010157"/>
    </source>
</evidence>
<dbReference type="EMBL" id="SGXD01000001">
    <property type="protein sequence ID" value="RZS91143.1"/>
    <property type="molecule type" value="Genomic_DNA"/>
</dbReference>
<gene>
    <name evidence="10" type="ORF">EV189_0377</name>
</gene>
<dbReference type="InterPro" id="IPR050545">
    <property type="entry name" value="Mycobact_MmpL"/>
</dbReference>
<protein>
    <submittedName>
        <fullName evidence="10">RND superfamily putative drug exporter</fullName>
    </submittedName>
</protein>
<feature type="transmembrane region" description="Helical" evidence="8">
    <location>
        <begin position="191"/>
        <end position="215"/>
    </location>
</feature>
<keyword evidence="6 8" id="KW-0472">Membrane</keyword>
<dbReference type="SUPFAM" id="SSF82866">
    <property type="entry name" value="Multidrug efflux transporter AcrB transmembrane domain"/>
    <property type="match status" value="2"/>
</dbReference>
<evidence type="ECO:0000256" key="5">
    <source>
        <dbReference type="ARBA" id="ARBA00022989"/>
    </source>
</evidence>
<dbReference type="InterPro" id="IPR000731">
    <property type="entry name" value="SSD"/>
</dbReference>
<reference evidence="10 11" key="1">
    <citation type="submission" date="2019-02" db="EMBL/GenBank/DDBJ databases">
        <title>Genomic Encyclopedia of Type Strains, Phase IV (KMG-IV): sequencing the most valuable type-strain genomes for metagenomic binning, comparative biology and taxonomic classification.</title>
        <authorList>
            <person name="Goeker M."/>
        </authorList>
    </citation>
    <scope>NUCLEOTIDE SEQUENCE [LARGE SCALE GENOMIC DNA]</scope>
    <source>
        <strain evidence="10 11">DSM 45622</strain>
    </source>
</reference>
<sequence>MTGLARWCVRHRKLVLGAWVVVLVVLGGIVGVSGSGFSDSTRLPASDSSTAYDLLAQGGSDAAQVKRGTIVWHADDGTAVSAATRSSIEPMLKRASRVEGVEAVLSPFDAAGAKQVSADQRTAFATVLFSSDGSAKNVKDMALKAGTDRLTVQVGGAAFTTIPVGGLSEIIGVLAALLILLLVFRSVWAAVLPIITGVVGVGLSTLAVVCLSHAIPLNSVAPEMGALIGLGVGIDYALFIVNRHRKALLGGADVPTAVATSLGTSGRAVLFAGGTVIVALLGMAILRVGFLTGLGFAAAVTVFLTVLAAVTLLPALLGLIGRRVLRRSDRRAAGDAPINGVQRPAAQPRGLWAWWARVVQRHPRVTGVAALILLIGLAAPAAAIRLGSADASSDPHGTDTRSFSDTMSTSFGKGFDSALLLVAQTPDEKSRAAWNGLVKKLPDVKDVTSVGAPQPVTKTLSSLQVVPSSFGQDKATSDLVHTLRTDVISHAEAGTNLHVYVGGTTASNVDFANALTSKLPLFLGVIAALGFLLLMVAFRSLLVPLIGALCNLLTIAVALGATVAVFQWGWGPAQFGVGGPGPVEYIVAMLMVGVVFGLSIDYHVFLVSRMHEEWSHTGDNGRAIRVGVGDTGTVIVTAATIMTCVFASFGVAGVRTISEFGVGLAVAVLVDALFLRMTMIPALMHGVGPRNWSLPRFLDRVLPRVSIEGGDHELAPAGLPHAEQARTSSGAS</sequence>
<feature type="transmembrane region" description="Helical" evidence="8">
    <location>
        <begin position="296"/>
        <end position="321"/>
    </location>
</feature>
<dbReference type="Pfam" id="PF03176">
    <property type="entry name" value="MMPL"/>
    <property type="match status" value="2"/>
</dbReference>
<feature type="transmembrane region" description="Helical" evidence="8">
    <location>
        <begin position="221"/>
        <end position="241"/>
    </location>
</feature>
<dbReference type="GO" id="GO:0005886">
    <property type="term" value="C:plasma membrane"/>
    <property type="evidence" value="ECO:0007669"/>
    <property type="project" value="UniProtKB-SubCell"/>
</dbReference>
<dbReference type="Gene3D" id="1.20.1640.10">
    <property type="entry name" value="Multidrug efflux transporter AcrB transmembrane domain"/>
    <property type="match status" value="2"/>
</dbReference>
<dbReference type="InterPro" id="IPR004869">
    <property type="entry name" value="MMPL_dom"/>
</dbReference>
<feature type="transmembrane region" description="Helical" evidence="8">
    <location>
        <begin position="545"/>
        <end position="566"/>
    </location>
</feature>
<evidence type="ECO:0000256" key="3">
    <source>
        <dbReference type="ARBA" id="ARBA00022475"/>
    </source>
</evidence>
<evidence type="ECO:0000256" key="4">
    <source>
        <dbReference type="ARBA" id="ARBA00022692"/>
    </source>
</evidence>
<keyword evidence="11" id="KW-1185">Reference proteome</keyword>
<proteinExistence type="inferred from homology"/>
<keyword evidence="3" id="KW-1003">Cell membrane</keyword>
<evidence type="ECO:0000256" key="7">
    <source>
        <dbReference type="SAM" id="MobiDB-lite"/>
    </source>
</evidence>
<dbReference type="AlphaFoldDB" id="A0A4Q7NV82"/>
<evidence type="ECO:0000256" key="8">
    <source>
        <dbReference type="SAM" id="Phobius"/>
    </source>
</evidence>
<feature type="transmembrane region" description="Helical" evidence="8">
    <location>
        <begin position="628"/>
        <end position="651"/>
    </location>
</feature>
<evidence type="ECO:0000259" key="9">
    <source>
        <dbReference type="PROSITE" id="PS50156"/>
    </source>
</evidence>
<keyword evidence="5 8" id="KW-1133">Transmembrane helix</keyword>
<dbReference type="OrthoDB" id="7051771at2"/>
<comment type="caution">
    <text evidence="10">The sequence shown here is derived from an EMBL/GenBank/DDBJ whole genome shotgun (WGS) entry which is preliminary data.</text>
</comment>
<feature type="transmembrane region" description="Helical" evidence="8">
    <location>
        <begin position="365"/>
        <end position="384"/>
    </location>
</feature>
<evidence type="ECO:0000313" key="10">
    <source>
        <dbReference type="EMBL" id="RZS91143.1"/>
    </source>
</evidence>
<name>A0A4Q7NV82_9ACTN</name>